<dbReference type="Proteomes" id="UP000215914">
    <property type="component" value="Unassembled WGS sequence"/>
</dbReference>
<organism evidence="1 2">
    <name type="scientific">Helianthus annuus</name>
    <name type="common">Common sunflower</name>
    <dbReference type="NCBI Taxonomy" id="4232"/>
    <lineage>
        <taxon>Eukaryota</taxon>
        <taxon>Viridiplantae</taxon>
        <taxon>Streptophyta</taxon>
        <taxon>Embryophyta</taxon>
        <taxon>Tracheophyta</taxon>
        <taxon>Spermatophyta</taxon>
        <taxon>Magnoliopsida</taxon>
        <taxon>eudicotyledons</taxon>
        <taxon>Gunneridae</taxon>
        <taxon>Pentapetalae</taxon>
        <taxon>asterids</taxon>
        <taxon>campanulids</taxon>
        <taxon>Asterales</taxon>
        <taxon>Asteraceae</taxon>
        <taxon>Asteroideae</taxon>
        <taxon>Heliantheae alliance</taxon>
        <taxon>Heliantheae</taxon>
        <taxon>Helianthus</taxon>
    </lineage>
</organism>
<dbReference type="EMBL" id="MNCJ02000318">
    <property type="protein sequence ID" value="KAF5813238.1"/>
    <property type="molecule type" value="Genomic_DNA"/>
</dbReference>
<evidence type="ECO:0000313" key="2">
    <source>
        <dbReference type="Proteomes" id="UP000215914"/>
    </source>
</evidence>
<sequence length="164" mass="18753">MWVFLNISHDSRVGNDIDNEIKWTSSWNNKKVPIYHESPLIKQYNAEYLILGDLVTPPELRSGSFAKRVFSPEEADVIGTAKGVFRKKVGNEDYARQREVLDFVKGSEAWKHSGGRDHVFVLTGCISMYNASHISGNVEFHMLLYKVWKCGIHLCILYGFSENI</sequence>
<protein>
    <submittedName>
        <fullName evidence="1">Exostosin</fullName>
    </submittedName>
</protein>
<name>A0A9K3JD35_HELAN</name>
<gene>
    <name evidence="1" type="ORF">HanXRQr2_Chr03g0095911</name>
</gene>
<keyword evidence="2" id="KW-1185">Reference proteome</keyword>
<proteinExistence type="predicted"/>
<dbReference type="Gramene" id="mRNA:HanXRQr2_Chr03g0095911">
    <property type="protein sequence ID" value="mRNA:HanXRQr2_Chr03g0095911"/>
    <property type="gene ID" value="HanXRQr2_Chr03g0095911"/>
</dbReference>
<dbReference type="AlphaFoldDB" id="A0A9K3JD35"/>
<reference evidence="1" key="2">
    <citation type="submission" date="2020-06" db="EMBL/GenBank/DDBJ databases">
        <title>Helianthus annuus Genome sequencing and assembly Release 2.</title>
        <authorList>
            <person name="Gouzy J."/>
            <person name="Langlade N."/>
            <person name="Munos S."/>
        </authorList>
    </citation>
    <scope>NUCLEOTIDE SEQUENCE</scope>
    <source>
        <tissue evidence="1">Leaves</tissue>
    </source>
</reference>
<evidence type="ECO:0000313" key="1">
    <source>
        <dbReference type="EMBL" id="KAF5813238.1"/>
    </source>
</evidence>
<reference evidence="1" key="1">
    <citation type="journal article" date="2017" name="Nature">
        <title>The sunflower genome provides insights into oil metabolism, flowering and Asterid evolution.</title>
        <authorList>
            <person name="Badouin H."/>
            <person name="Gouzy J."/>
            <person name="Grassa C.J."/>
            <person name="Murat F."/>
            <person name="Staton S.E."/>
            <person name="Cottret L."/>
            <person name="Lelandais-Briere C."/>
            <person name="Owens G.L."/>
            <person name="Carrere S."/>
            <person name="Mayjonade B."/>
            <person name="Legrand L."/>
            <person name="Gill N."/>
            <person name="Kane N.C."/>
            <person name="Bowers J.E."/>
            <person name="Hubner S."/>
            <person name="Bellec A."/>
            <person name="Berard A."/>
            <person name="Berges H."/>
            <person name="Blanchet N."/>
            <person name="Boniface M.C."/>
            <person name="Brunel D."/>
            <person name="Catrice O."/>
            <person name="Chaidir N."/>
            <person name="Claudel C."/>
            <person name="Donnadieu C."/>
            <person name="Faraut T."/>
            <person name="Fievet G."/>
            <person name="Helmstetter N."/>
            <person name="King M."/>
            <person name="Knapp S.J."/>
            <person name="Lai Z."/>
            <person name="Le Paslier M.C."/>
            <person name="Lippi Y."/>
            <person name="Lorenzon L."/>
            <person name="Mandel J.R."/>
            <person name="Marage G."/>
            <person name="Marchand G."/>
            <person name="Marquand E."/>
            <person name="Bret-Mestries E."/>
            <person name="Morien E."/>
            <person name="Nambeesan S."/>
            <person name="Nguyen T."/>
            <person name="Pegot-Espagnet P."/>
            <person name="Pouilly N."/>
            <person name="Raftis F."/>
            <person name="Sallet E."/>
            <person name="Schiex T."/>
            <person name="Thomas J."/>
            <person name="Vandecasteele C."/>
            <person name="Vares D."/>
            <person name="Vear F."/>
            <person name="Vautrin S."/>
            <person name="Crespi M."/>
            <person name="Mangin B."/>
            <person name="Burke J.M."/>
            <person name="Salse J."/>
            <person name="Munos S."/>
            <person name="Vincourt P."/>
            <person name="Rieseberg L.H."/>
            <person name="Langlade N.B."/>
        </authorList>
    </citation>
    <scope>NUCLEOTIDE SEQUENCE</scope>
    <source>
        <tissue evidence="1">Leaves</tissue>
    </source>
</reference>
<comment type="caution">
    <text evidence="1">The sequence shown here is derived from an EMBL/GenBank/DDBJ whole genome shotgun (WGS) entry which is preliminary data.</text>
</comment>
<accession>A0A9K3JD35</accession>